<comment type="caution">
    <text evidence="2">The sequence shown here is derived from an EMBL/GenBank/DDBJ whole genome shotgun (WGS) entry which is preliminary data.</text>
</comment>
<evidence type="ECO:0000313" key="2">
    <source>
        <dbReference type="EMBL" id="KAH3893265.1"/>
    </source>
</evidence>
<evidence type="ECO:0000313" key="3">
    <source>
        <dbReference type="Proteomes" id="UP000828390"/>
    </source>
</evidence>
<gene>
    <name evidence="2" type="ORF">DPMN_017411</name>
</gene>
<sequence>MTKYTNTISLHSQLFPSVRGDLLIDNVLHVGYHLVTHHRVNGNSVINHVCERIQPNDETPPPREDISSHVRYDTSFTD</sequence>
<dbReference type="Proteomes" id="UP000828390">
    <property type="component" value="Unassembled WGS sequence"/>
</dbReference>
<dbReference type="AlphaFoldDB" id="A0A9D4S7B0"/>
<dbReference type="EMBL" id="JAIWYP010000001">
    <property type="protein sequence ID" value="KAH3893265.1"/>
    <property type="molecule type" value="Genomic_DNA"/>
</dbReference>
<reference evidence="2" key="2">
    <citation type="submission" date="2020-11" db="EMBL/GenBank/DDBJ databases">
        <authorList>
            <person name="McCartney M.A."/>
            <person name="Auch B."/>
            <person name="Kono T."/>
            <person name="Mallez S."/>
            <person name="Becker A."/>
            <person name="Gohl D.M."/>
            <person name="Silverstein K.A.T."/>
            <person name="Koren S."/>
            <person name="Bechman K.B."/>
            <person name="Herman A."/>
            <person name="Abrahante J.E."/>
            <person name="Garbe J."/>
        </authorList>
    </citation>
    <scope>NUCLEOTIDE SEQUENCE</scope>
    <source>
        <strain evidence="2">Duluth1</strain>
        <tissue evidence="2">Whole animal</tissue>
    </source>
</reference>
<accession>A0A9D4S7B0</accession>
<reference evidence="2" key="1">
    <citation type="journal article" date="2019" name="bioRxiv">
        <title>The Genome of the Zebra Mussel, Dreissena polymorpha: A Resource for Invasive Species Research.</title>
        <authorList>
            <person name="McCartney M.A."/>
            <person name="Auch B."/>
            <person name="Kono T."/>
            <person name="Mallez S."/>
            <person name="Zhang Y."/>
            <person name="Obille A."/>
            <person name="Becker A."/>
            <person name="Abrahante J.E."/>
            <person name="Garbe J."/>
            <person name="Badalamenti J.P."/>
            <person name="Herman A."/>
            <person name="Mangelson H."/>
            <person name="Liachko I."/>
            <person name="Sullivan S."/>
            <person name="Sone E.D."/>
            <person name="Koren S."/>
            <person name="Silverstein K.A.T."/>
            <person name="Beckman K.B."/>
            <person name="Gohl D.M."/>
        </authorList>
    </citation>
    <scope>NUCLEOTIDE SEQUENCE</scope>
    <source>
        <strain evidence="2">Duluth1</strain>
        <tissue evidence="2">Whole animal</tissue>
    </source>
</reference>
<proteinExistence type="predicted"/>
<keyword evidence="3" id="KW-1185">Reference proteome</keyword>
<protein>
    <submittedName>
        <fullName evidence="2">Uncharacterized protein</fullName>
    </submittedName>
</protein>
<feature type="compositionally biased region" description="Basic and acidic residues" evidence="1">
    <location>
        <begin position="54"/>
        <end position="72"/>
    </location>
</feature>
<organism evidence="2 3">
    <name type="scientific">Dreissena polymorpha</name>
    <name type="common">Zebra mussel</name>
    <name type="synonym">Mytilus polymorpha</name>
    <dbReference type="NCBI Taxonomy" id="45954"/>
    <lineage>
        <taxon>Eukaryota</taxon>
        <taxon>Metazoa</taxon>
        <taxon>Spiralia</taxon>
        <taxon>Lophotrochozoa</taxon>
        <taxon>Mollusca</taxon>
        <taxon>Bivalvia</taxon>
        <taxon>Autobranchia</taxon>
        <taxon>Heteroconchia</taxon>
        <taxon>Euheterodonta</taxon>
        <taxon>Imparidentia</taxon>
        <taxon>Neoheterodontei</taxon>
        <taxon>Myida</taxon>
        <taxon>Dreissenoidea</taxon>
        <taxon>Dreissenidae</taxon>
        <taxon>Dreissena</taxon>
    </lineage>
</organism>
<evidence type="ECO:0000256" key="1">
    <source>
        <dbReference type="SAM" id="MobiDB-lite"/>
    </source>
</evidence>
<feature type="region of interest" description="Disordered" evidence="1">
    <location>
        <begin position="54"/>
        <end position="78"/>
    </location>
</feature>
<name>A0A9D4S7B0_DREPO</name>